<evidence type="ECO:0000313" key="5">
    <source>
        <dbReference type="Proteomes" id="UP000672097"/>
    </source>
</evidence>
<dbReference type="Proteomes" id="UP000672097">
    <property type="component" value="Unassembled WGS sequence"/>
</dbReference>
<keyword evidence="4" id="KW-0413">Isomerase</keyword>
<organism evidence="4 5">
    <name type="scientific">Ideonella paludis</name>
    <dbReference type="NCBI Taxonomy" id="1233411"/>
    <lineage>
        <taxon>Bacteria</taxon>
        <taxon>Pseudomonadati</taxon>
        <taxon>Pseudomonadota</taxon>
        <taxon>Betaproteobacteria</taxon>
        <taxon>Burkholderiales</taxon>
        <taxon>Sphaerotilaceae</taxon>
        <taxon>Ideonella</taxon>
    </lineage>
</organism>
<dbReference type="SMART" id="SM01119">
    <property type="entry name" value="D-ser_dehydrat"/>
    <property type="match status" value="1"/>
</dbReference>
<dbReference type="SUPFAM" id="SSF51419">
    <property type="entry name" value="PLP-binding barrel"/>
    <property type="match status" value="1"/>
</dbReference>
<dbReference type="PANTHER" id="PTHR28004:SF8">
    <property type="entry name" value="D-SERINE DEAMINASE"/>
    <property type="match status" value="1"/>
</dbReference>
<dbReference type="RefSeq" id="WP_210810516.1">
    <property type="nucleotide sequence ID" value="NZ_JAGQDG010000007.1"/>
</dbReference>
<accession>A0ABS5E0Y7</accession>
<dbReference type="Gene3D" id="2.40.37.20">
    <property type="entry name" value="D-serine dehydratase-like domain"/>
    <property type="match status" value="1"/>
</dbReference>
<name>A0ABS5E0Y7_9BURK</name>
<evidence type="ECO:0000256" key="2">
    <source>
        <dbReference type="ARBA" id="ARBA00023239"/>
    </source>
</evidence>
<dbReference type="EC" id="5.1.1.1" evidence="4"/>
<keyword evidence="5" id="KW-1185">Reference proteome</keyword>
<dbReference type="PANTHER" id="PTHR28004">
    <property type="entry name" value="ZGC:162816-RELATED"/>
    <property type="match status" value="1"/>
</dbReference>
<gene>
    <name evidence="4" type="ORF">KAK11_17235</name>
</gene>
<dbReference type="GO" id="GO:0008784">
    <property type="term" value="F:alanine racemase activity"/>
    <property type="evidence" value="ECO:0007669"/>
    <property type="project" value="UniProtKB-EC"/>
</dbReference>
<dbReference type="Pfam" id="PF01168">
    <property type="entry name" value="Ala_racemase_N"/>
    <property type="match status" value="1"/>
</dbReference>
<reference evidence="4 5" key="1">
    <citation type="submission" date="2021-04" db="EMBL/GenBank/DDBJ databases">
        <title>The genome sequence of type strain Ideonella paludis KCTC 32238.</title>
        <authorList>
            <person name="Liu Y."/>
        </authorList>
    </citation>
    <scope>NUCLEOTIDE SEQUENCE [LARGE SCALE GENOMIC DNA]</scope>
    <source>
        <strain evidence="4 5">KCTC 32238</strain>
    </source>
</reference>
<dbReference type="InterPro" id="IPR029066">
    <property type="entry name" value="PLP-binding_barrel"/>
</dbReference>
<evidence type="ECO:0000313" key="4">
    <source>
        <dbReference type="EMBL" id="MBQ0937074.1"/>
    </source>
</evidence>
<keyword evidence="2" id="KW-0456">Lyase</keyword>
<proteinExistence type="inferred from homology"/>
<protein>
    <submittedName>
        <fullName evidence="4">Alanine racemase</fullName>
        <ecNumber evidence="4">5.1.1.1</ecNumber>
    </submittedName>
</protein>
<comment type="similarity">
    <text evidence="1">Belongs to the DSD1 family.</text>
</comment>
<dbReference type="InterPro" id="IPR001608">
    <property type="entry name" value="Ala_racemase_N"/>
</dbReference>
<dbReference type="Gene3D" id="3.20.20.10">
    <property type="entry name" value="Alanine racemase"/>
    <property type="match status" value="1"/>
</dbReference>
<comment type="caution">
    <text evidence="4">The sequence shown here is derived from an EMBL/GenBank/DDBJ whole genome shotgun (WGS) entry which is preliminary data.</text>
</comment>
<dbReference type="Pfam" id="PF14031">
    <property type="entry name" value="D-ser_dehydrat"/>
    <property type="match status" value="1"/>
</dbReference>
<dbReference type="InterPro" id="IPR026956">
    <property type="entry name" value="D-ser_dehydrat-like_dom"/>
</dbReference>
<dbReference type="InterPro" id="IPR051466">
    <property type="entry name" value="D-amino_acid_metab_enzyme"/>
</dbReference>
<dbReference type="EMBL" id="JAGQDG010000007">
    <property type="protein sequence ID" value="MBQ0937074.1"/>
    <property type="molecule type" value="Genomic_DNA"/>
</dbReference>
<feature type="domain" description="D-serine dehydratase-like" evidence="3">
    <location>
        <begin position="311"/>
        <end position="411"/>
    </location>
</feature>
<sequence length="424" mass="44780">MSTTPSFAPGLKGYPWTAPGLSRAQVGAQGWNVLAGDLPLPVAVLHRQSLQHNLSWMQKHVDDAGIGLAPHGKTTLSPELFQAQLQAGAWGITFASVHQLALGLLHGVPRALIANQVLQAADLLQLHGLKAAHPGLRAPFLLDSLAQLQAIEATFSAHALSAPFEVLLEWGLAQGRTGCRSEVEALALARAARASPAVSLVGLSTYEGLWGSGDSAADQALVQGLTDAVRRLAQRCDDEGLFEHAQVIITAGGSALFDQVSGALKPALSRPVLGLLRSGCYLTHDDGHYQRLVHMANRRMGCSDGDGLRAALRVWTLVQSCPEPGLVILNAGKRDASTDMGLPTPVAWAPAGARVAQAAPAGWSLSAMNDQHAYLRLADGAPTLQVGDRVALGISHPCTTFDKWRWMPVVDEGLNVVDAISTLF</sequence>
<evidence type="ECO:0000259" key="3">
    <source>
        <dbReference type="SMART" id="SM01119"/>
    </source>
</evidence>
<dbReference type="InterPro" id="IPR042208">
    <property type="entry name" value="D-ser_dehydrat-like_sf"/>
</dbReference>
<evidence type="ECO:0000256" key="1">
    <source>
        <dbReference type="ARBA" id="ARBA00005323"/>
    </source>
</evidence>